<protein>
    <recommendedName>
        <fullName evidence="4">Phage tail tape measure protein domain-containing protein</fullName>
    </recommendedName>
</protein>
<reference evidence="2 3" key="2">
    <citation type="submission" date="2008-10" db="EMBL/GenBank/DDBJ databases">
        <authorList>
            <person name="Fulton L."/>
            <person name="Clifton S."/>
            <person name="Fulton B."/>
            <person name="Xu J."/>
            <person name="Minx P."/>
            <person name="Pepin K.H."/>
            <person name="Johnson M."/>
            <person name="Bhonagiri V."/>
            <person name="Nash W.E."/>
            <person name="Mardis E.R."/>
            <person name="Wilson R.K."/>
        </authorList>
    </citation>
    <scope>NUCLEOTIDE SEQUENCE [LARGE SCALE GENOMIC DNA]</scope>
    <source>
        <strain evidence="2 3">ATCC 29098</strain>
    </source>
</reference>
<sequence length="535" mass="56077">MADLDVQVQLSLRDDLSRPAKKAMDAVRAASRTAEGGMGGVAKQAAKAGDAVEGMGRAARDAGEATDALARSNGPRSVKQQADGATRSLENMARSGQHAGQSLSQADAQAGRLRRTLDGVSSRMQAVTRQAARLGQGLGNGINGAVDAGAGIMAAGAVGRTALAAPMARERQYLQDATVAFNERTEAGIKAGVTELRALDQQIVARGGGTLDSARAMRGAFLAGGMSFEDTQALAPLTQRAATAAGAEGADFANTLLSGTKSGQFTKADAEKVFGMMLTAGAEGSFETRDMAQYLPSIFNATGDMRGLRGTAQHLTGLEIVRDAAGDSAEAANRYQNLLSFRNSKEAYSNLSKKGINLAHVYRDAAKRGEDMNLAFVGAIQGLVERNKEYKRLKKELPGATGARADEIRNQMGAIQNRIFSEIIGDMQAREGAIALEKARGGRYSEVYAGVTNKPEAMIDKLFSVMTSSTQENLNRLANEWEKGMDRVLDVVKGPLQDAIQWASGLMADNPELTALAGATVTAGAMWGAGRGLAG</sequence>
<reference evidence="2 3" key="1">
    <citation type="submission" date="2008-10" db="EMBL/GenBank/DDBJ databases">
        <title>Draft genome sequence of Desulvovibrio piger (ATCC 29098).</title>
        <authorList>
            <person name="Sudarsanam P."/>
            <person name="Ley R."/>
            <person name="Guruge J."/>
            <person name="Turnbaugh P.J."/>
            <person name="Mahowald M."/>
            <person name="Liep D."/>
            <person name="Gordon J."/>
        </authorList>
    </citation>
    <scope>NUCLEOTIDE SEQUENCE [LARGE SCALE GENOMIC DNA]</scope>
    <source>
        <strain evidence="2 3">ATCC 29098</strain>
    </source>
</reference>
<evidence type="ECO:0000256" key="1">
    <source>
        <dbReference type="SAM" id="MobiDB-lite"/>
    </source>
</evidence>
<dbReference type="eggNOG" id="COG5283">
    <property type="taxonomic scope" value="Bacteria"/>
</dbReference>
<dbReference type="AlphaFoldDB" id="B6WSQ5"/>
<feature type="non-terminal residue" evidence="2">
    <location>
        <position position="535"/>
    </location>
</feature>
<gene>
    <name evidence="2" type="ORF">DESPIG_01108</name>
</gene>
<name>B6WSQ5_9BACT</name>
<dbReference type="RefSeq" id="WP_006005543.1">
    <property type="nucleotide sequence ID" value="NZ_DS996355.1"/>
</dbReference>
<proteinExistence type="predicted"/>
<dbReference type="HOGENOM" id="CLU_028327_0_0_7"/>
<accession>B6WSQ5</accession>
<dbReference type="EMBL" id="ABXU01000029">
    <property type="protein sequence ID" value="EEB33818.1"/>
    <property type="molecule type" value="Genomic_DNA"/>
</dbReference>
<comment type="caution">
    <text evidence="2">The sequence shown here is derived from an EMBL/GenBank/DDBJ whole genome shotgun (WGS) entry which is preliminary data.</text>
</comment>
<organism evidence="2 3">
    <name type="scientific">Desulfovibrio piger ATCC 29098</name>
    <dbReference type="NCBI Taxonomy" id="411464"/>
    <lineage>
        <taxon>Bacteria</taxon>
        <taxon>Pseudomonadati</taxon>
        <taxon>Thermodesulfobacteriota</taxon>
        <taxon>Desulfovibrionia</taxon>
        <taxon>Desulfovibrionales</taxon>
        <taxon>Desulfovibrionaceae</taxon>
        <taxon>Desulfovibrio</taxon>
    </lineage>
</organism>
<evidence type="ECO:0000313" key="2">
    <source>
        <dbReference type="EMBL" id="EEB33818.1"/>
    </source>
</evidence>
<evidence type="ECO:0008006" key="4">
    <source>
        <dbReference type="Google" id="ProtNLM"/>
    </source>
</evidence>
<feature type="region of interest" description="Disordered" evidence="1">
    <location>
        <begin position="62"/>
        <end position="85"/>
    </location>
</feature>
<dbReference type="Proteomes" id="UP000003676">
    <property type="component" value="Unassembled WGS sequence"/>
</dbReference>
<evidence type="ECO:0000313" key="3">
    <source>
        <dbReference type="Proteomes" id="UP000003676"/>
    </source>
</evidence>